<evidence type="ECO:0000313" key="2">
    <source>
        <dbReference type="EMBL" id="GLI55171.1"/>
    </source>
</evidence>
<feature type="transmembrane region" description="Helical" evidence="1">
    <location>
        <begin position="182"/>
        <end position="200"/>
    </location>
</feature>
<keyword evidence="1" id="KW-0812">Transmembrane</keyword>
<feature type="transmembrane region" description="Helical" evidence="1">
    <location>
        <begin position="12"/>
        <end position="28"/>
    </location>
</feature>
<keyword evidence="1" id="KW-0472">Membrane</keyword>
<keyword evidence="3" id="KW-1185">Reference proteome</keyword>
<name>A0A9W6LLC5_9FUSO</name>
<feature type="transmembrane region" description="Helical" evidence="1">
    <location>
        <begin position="281"/>
        <end position="299"/>
    </location>
</feature>
<feature type="transmembrane region" description="Helical" evidence="1">
    <location>
        <begin position="227"/>
        <end position="245"/>
    </location>
</feature>
<feature type="transmembrane region" description="Helical" evidence="1">
    <location>
        <begin position="257"/>
        <end position="275"/>
    </location>
</feature>
<keyword evidence="1" id="KW-1133">Transmembrane helix</keyword>
<comment type="caution">
    <text evidence="2">The sequence shown here is derived from an EMBL/GenBank/DDBJ whole genome shotgun (WGS) entry which is preliminary data.</text>
</comment>
<dbReference type="EMBL" id="BSDY01000002">
    <property type="protein sequence ID" value="GLI55171.1"/>
    <property type="molecule type" value="Genomic_DNA"/>
</dbReference>
<organism evidence="2 3">
    <name type="scientific">Propionigenium maris DSM 9537</name>
    <dbReference type="NCBI Taxonomy" id="1123000"/>
    <lineage>
        <taxon>Bacteria</taxon>
        <taxon>Fusobacteriati</taxon>
        <taxon>Fusobacteriota</taxon>
        <taxon>Fusobacteriia</taxon>
        <taxon>Fusobacteriales</taxon>
        <taxon>Fusobacteriaceae</taxon>
        <taxon>Propionigenium</taxon>
    </lineage>
</organism>
<reference evidence="2" key="1">
    <citation type="submission" date="2022-12" db="EMBL/GenBank/DDBJ databases">
        <title>Reference genome sequencing for broad-spectrum identification of bacterial and archaeal isolates by mass spectrometry.</title>
        <authorList>
            <person name="Sekiguchi Y."/>
            <person name="Tourlousse D.M."/>
        </authorList>
    </citation>
    <scope>NUCLEOTIDE SEQUENCE</scope>
    <source>
        <strain evidence="2">10succ1</strain>
    </source>
</reference>
<evidence type="ECO:0000256" key="1">
    <source>
        <dbReference type="SAM" id="Phobius"/>
    </source>
</evidence>
<proteinExistence type="predicted"/>
<evidence type="ECO:0000313" key="3">
    <source>
        <dbReference type="Proteomes" id="UP001144471"/>
    </source>
</evidence>
<dbReference type="AlphaFoldDB" id="A0A9W6LLC5"/>
<protein>
    <submittedName>
        <fullName evidence="2">Uncharacterized protein</fullName>
    </submittedName>
</protein>
<gene>
    <name evidence="2" type="ORF">PM10SUCC1_06860</name>
</gene>
<feature type="transmembrane region" description="Helical" evidence="1">
    <location>
        <begin position="205"/>
        <end position="221"/>
    </location>
</feature>
<accession>A0A9W6LLC5</accession>
<sequence length="302" mass="34844">MNRGDKFMKKIIVVFVSIMLSLIVFKGIDQKGYVNKKKIPLLDSFEIHKGNKPNEYQFIYRLNDQVDFKEVQGARMFLHGTPSKDQLALLPEKRKQYGFDNWNFTINLRDDGTFVRKINSNVDSYDSLRMGIYKKPNGEKIEGRTTLSLVKLSMKEGKLEFTHSEINSLKTYNFYEVSKVKWVIFISILISIFIATNIIILEKSLVYLGILLFPGLLYVIGGTTKGSIVTVVAMYYLVYGIVFWLEKLFFETSEVILRTLLTIIMVVTIQKFPIIGFEESSFLLGNTLGTIFLIINLYLEKK</sequence>
<dbReference type="Proteomes" id="UP001144471">
    <property type="component" value="Unassembled WGS sequence"/>
</dbReference>